<keyword evidence="3" id="KW-0812">Transmembrane</keyword>
<gene>
    <name evidence="5" type="ORF">QTN89_11335</name>
</gene>
<evidence type="ECO:0000313" key="6">
    <source>
        <dbReference type="Proteomes" id="UP001239462"/>
    </source>
</evidence>
<sequence length="549" mass="61929">MKDFANQWRTIWIAVYYVGSTFGLMLLGSVANAEQRPNVILLYTDDQSFASTGVTGNAQVHTPHMDRLANEGVLFTRHYNSTSICMASRASVMTGMYEYKTGCNFGHGPMHPETFEQSYPVLLRDAGYRTGFGGKFGFPVSAGSSDSVGSYEFLPVDQFDAWAGGTGQTSYQTSKNQYLASYADRYPHSSRAYGAFAQDFVAECKTDQRPFCLTLFFKAPHRPFTPDPFFDDVYRDVQFERPSNYGRTAGKHLSLQARLGRQSLTFFRDMGFDSDHYQETMRKYHQLIHGVDYAIGMLRDALREHGVANNTVIILTSDNGFFCGSHGMGGKVLPYEEGSKVPLIIVDPREPGKGQQCDELTMTADIAPTILDLAGLQSPKQTDGISLVDFVRSPERTSDRQSIPLFQMWGAPTTYAMSVVTKTHKYIYWCCGRSMPPAEELFDLTSDPTEMINVVGEANQKAELEAMRSRYADQLSHLKQTAVPYNHYQPFGQLFDANITWEAKRDLVTEKMWKQYTSLPKQLGLREEDYFDFETVLKAAERSIDGRRK</sequence>
<feature type="domain" description="Sulfatase N-terminal" evidence="4">
    <location>
        <begin position="37"/>
        <end position="375"/>
    </location>
</feature>
<proteinExistence type="predicted"/>
<name>A0ABT7PHQ8_9BACT</name>
<keyword evidence="6" id="KW-1185">Reference proteome</keyword>
<keyword evidence="3" id="KW-1133">Transmembrane helix</keyword>
<dbReference type="CDD" id="cd16031">
    <property type="entry name" value="G6S_like"/>
    <property type="match status" value="1"/>
</dbReference>
<keyword evidence="2" id="KW-0378">Hydrolase</keyword>
<evidence type="ECO:0000256" key="3">
    <source>
        <dbReference type="SAM" id="Phobius"/>
    </source>
</evidence>
<keyword evidence="1" id="KW-0479">Metal-binding</keyword>
<protein>
    <submittedName>
        <fullName evidence="5">Sulfatase</fullName>
    </submittedName>
</protein>
<organism evidence="5 6">
    <name type="scientific">Roseiconus lacunae</name>
    <dbReference type="NCBI Taxonomy" id="2605694"/>
    <lineage>
        <taxon>Bacteria</taxon>
        <taxon>Pseudomonadati</taxon>
        <taxon>Planctomycetota</taxon>
        <taxon>Planctomycetia</taxon>
        <taxon>Pirellulales</taxon>
        <taxon>Pirellulaceae</taxon>
        <taxon>Roseiconus</taxon>
    </lineage>
</organism>
<dbReference type="PANTHER" id="PTHR45953">
    <property type="entry name" value="IDURONATE 2-SULFATASE"/>
    <property type="match status" value="1"/>
</dbReference>
<dbReference type="Pfam" id="PF00884">
    <property type="entry name" value="Sulfatase"/>
    <property type="match status" value="1"/>
</dbReference>
<evidence type="ECO:0000256" key="2">
    <source>
        <dbReference type="ARBA" id="ARBA00022801"/>
    </source>
</evidence>
<evidence type="ECO:0000259" key="4">
    <source>
        <dbReference type="Pfam" id="PF00884"/>
    </source>
</evidence>
<evidence type="ECO:0000256" key="1">
    <source>
        <dbReference type="ARBA" id="ARBA00022723"/>
    </source>
</evidence>
<dbReference type="InterPro" id="IPR000917">
    <property type="entry name" value="Sulfatase_N"/>
</dbReference>
<feature type="transmembrane region" description="Helical" evidence="3">
    <location>
        <begin position="12"/>
        <end position="31"/>
    </location>
</feature>
<dbReference type="EMBL" id="JASZZN010000007">
    <property type="protein sequence ID" value="MDM4016027.1"/>
    <property type="molecule type" value="Genomic_DNA"/>
</dbReference>
<accession>A0ABT7PHQ8</accession>
<dbReference type="PANTHER" id="PTHR45953:SF1">
    <property type="entry name" value="IDURONATE 2-SULFATASE"/>
    <property type="match status" value="1"/>
</dbReference>
<evidence type="ECO:0000313" key="5">
    <source>
        <dbReference type="EMBL" id="MDM4016027.1"/>
    </source>
</evidence>
<dbReference type="SUPFAM" id="SSF53649">
    <property type="entry name" value="Alkaline phosphatase-like"/>
    <property type="match status" value="1"/>
</dbReference>
<dbReference type="Gene3D" id="3.40.720.10">
    <property type="entry name" value="Alkaline Phosphatase, subunit A"/>
    <property type="match status" value="1"/>
</dbReference>
<dbReference type="InterPro" id="IPR017850">
    <property type="entry name" value="Alkaline_phosphatase_core_sf"/>
</dbReference>
<keyword evidence="3" id="KW-0472">Membrane</keyword>
<reference evidence="5 6" key="1">
    <citation type="submission" date="2023-06" db="EMBL/GenBank/DDBJ databases">
        <title>Roseiconus lacunae JC819 isolated from Gulf of Mannar region, Tamil Nadu.</title>
        <authorList>
            <person name="Pk S."/>
            <person name="Ch S."/>
            <person name="Ch V.R."/>
        </authorList>
    </citation>
    <scope>NUCLEOTIDE SEQUENCE [LARGE SCALE GENOMIC DNA]</scope>
    <source>
        <strain evidence="5 6">JC819</strain>
    </source>
</reference>
<comment type="caution">
    <text evidence="5">The sequence shown here is derived from an EMBL/GenBank/DDBJ whole genome shotgun (WGS) entry which is preliminary data.</text>
</comment>
<dbReference type="RefSeq" id="WP_289163626.1">
    <property type="nucleotide sequence ID" value="NZ_JASZZN010000007.1"/>
</dbReference>
<dbReference type="Proteomes" id="UP001239462">
    <property type="component" value="Unassembled WGS sequence"/>
</dbReference>